<evidence type="ECO:0000313" key="2">
    <source>
        <dbReference type="Proteomes" id="UP000652427"/>
    </source>
</evidence>
<dbReference type="EMBL" id="JABWMH010000001">
    <property type="protein sequence ID" value="NVD26874.1"/>
    <property type="molecule type" value="Genomic_DNA"/>
</dbReference>
<comment type="caution">
    <text evidence="1">The sequence shown here is derived from an EMBL/GenBank/DDBJ whole genome shotgun (WGS) entry which is preliminary data.</text>
</comment>
<keyword evidence="2" id="KW-1185">Reference proteome</keyword>
<evidence type="ECO:0008006" key="3">
    <source>
        <dbReference type="Google" id="ProtNLM"/>
    </source>
</evidence>
<name>A0ABX2MZK2_9SPHN</name>
<reference evidence="1 2" key="1">
    <citation type="submission" date="2020-06" db="EMBL/GenBank/DDBJ databases">
        <authorList>
            <person name="Kim S.-J."/>
            <person name="Park S.-J."/>
        </authorList>
    </citation>
    <scope>NUCLEOTIDE SEQUENCE [LARGE SCALE GENOMIC DNA]</scope>
    <source>
        <strain evidence="1 2">SW-151</strain>
    </source>
</reference>
<proteinExistence type="predicted"/>
<gene>
    <name evidence="1" type="ORF">HUO14_03005</name>
</gene>
<dbReference type="RefSeq" id="WP_176278385.1">
    <property type="nucleotide sequence ID" value="NZ_JABWMH010000001.1"/>
</dbReference>
<sequence>MSEYNSVDSSGHGEVVPLWRTTSAQRQFSSWASGLGTDGAAADNDSFSGLTGRNLSENAGASDDQDADIFSVAYKKGWEDGQAAFGDEHAKANQQTDALAEALSQLNDLSSRGSYKFILSAVESLFRRCAELAIPDPDLLKAWALQLAESVDQDQKGVTLVLHPDDVGLIDGDICKLALRGDPSMLRGNVKLSHSGGWIEKGSEVVLDELRTLIDEFGDKSSEVDHD</sequence>
<organism evidence="1 2">
    <name type="scientific">Parasphingorhabdus flavimaris</name>
    <dbReference type="NCBI Taxonomy" id="266812"/>
    <lineage>
        <taxon>Bacteria</taxon>
        <taxon>Pseudomonadati</taxon>
        <taxon>Pseudomonadota</taxon>
        <taxon>Alphaproteobacteria</taxon>
        <taxon>Sphingomonadales</taxon>
        <taxon>Sphingomonadaceae</taxon>
        <taxon>Parasphingorhabdus</taxon>
    </lineage>
</organism>
<evidence type="ECO:0000313" key="1">
    <source>
        <dbReference type="EMBL" id="NVD26874.1"/>
    </source>
</evidence>
<accession>A0ABX2MZK2</accession>
<protein>
    <recommendedName>
        <fullName evidence="3">Flagellar biosynthesis protein</fullName>
    </recommendedName>
</protein>
<dbReference type="Proteomes" id="UP000652427">
    <property type="component" value="Unassembled WGS sequence"/>
</dbReference>